<evidence type="ECO:0000313" key="1">
    <source>
        <dbReference type="EMBL" id="CCF75670.1"/>
    </source>
</evidence>
<reference evidence="1 2" key="3">
    <citation type="journal article" date="2016" name="Sci. Rep.">
        <title>Genome-wide diversity and gene expression profiling of Babesia microti isolates identify polymorphic genes that mediate host-pathogen interactions.</title>
        <authorList>
            <person name="Silva J.C."/>
            <person name="Cornillot E."/>
            <person name="McCracken C."/>
            <person name="Usmani-Brown S."/>
            <person name="Dwivedi A."/>
            <person name="Ifeonu O.O."/>
            <person name="Crabtree J."/>
            <person name="Gotia H.T."/>
            <person name="Virji A.Z."/>
            <person name="Reynes C."/>
            <person name="Colinge J."/>
            <person name="Kumar V."/>
            <person name="Lawres L."/>
            <person name="Pazzi J.E."/>
            <person name="Pablo J.V."/>
            <person name="Hung C."/>
            <person name="Brancato J."/>
            <person name="Kumari P."/>
            <person name="Orvis J."/>
            <person name="Tretina K."/>
            <person name="Chibucos M."/>
            <person name="Ott S."/>
            <person name="Sadzewicz L."/>
            <person name="Sengamalay N."/>
            <person name="Shetty A.C."/>
            <person name="Su Q."/>
            <person name="Tallon L."/>
            <person name="Fraser C.M."/>
            <person name="Frutos R."/>
            <person name="Molina D.M."/>
            <person name="Krause P.J."/>
            <person name="Ben Mamoun C."/>
        </authorList>
    </citation>
    <scope>NUCLEOTIDE SEQUENCE [LARGE SCALE GENOMIC DNA]</scope>
    <source>
        <strain evidence="1 2">RI</strain>
    </source>
</reference>
<dbReference type="GO" id="GO:0033615">
    <property type="term" value="P:mitochondrial proton-transporting ATP synthase complex assembly"/>
    <property type="evidence" value="ECO:0007669"/>
    <property type="project" value="TreeGrafter"/>
</dbReference>
<keyword evidence="2" id="KW-1185">Reference proteome</keyword>
<dbReference type="AlphaFoldDB" id="I7JDA0"/>
<dbReference type="EMBL" id="LN871599">
    <property type="protein sequence ID" value="CCF75670.1"/>
    <property type="molecule type" value="Genomic_DNA"/>
</dbReference>
<accession>I7JDA0</accession>
<dbReference type="PANTHER" id="PTHR21013:SF10">
    <property type="entry name" value="ATP SYNTHASE MITOCHONDRIAL F1 COMPLEX ASSEMBLY FACTOR 2"/>
    <property type="match status" value="1"/>
</dbReference>
<sequence>MSWRYYNRSVKKYFSTFPKVILHDKPIKPIVTKNVNTTTLGTNQCSKVSDTGSGRKNDTFYGILLDGKLLHTPKGKVFSCSNKFLLPLLVNEWNGVLGKLHRFRSLPITYCLSSHIDNKDVSNVKLLNYFEHDTLKYLPFLSNITYHSNVPNTDNYYPLKFEFLKSISKFSFEEYSTIALSQYLNCLSFQTTTLSSDVSKYIDKLTSLDRVVMEMLSDEYKSFILASSVLQEAISPEIALRLSRIEETYQKSTSIKNVENVDSVGNLQLWLEHWQEEELDILRFVKGVFVCANSRTLE</sequence>
<reference evidence="1 2" key="2">
    <citation type="journal article" date="2013" name="PLoS ONE">
        <title>Whole genome mapping and re-organization of the nuclear and mitochondrial genomes of Babesia microti isolates.</title>
        <authorList>
            <person name="Cornillot E."/>
            <person name="Dassouli A."/>
            <person name="Garg A."/>
            <person name="Pachikara N."/>
            <person name="Randazzo S."/>
            <person name="Depoix D."/>
            <person name="Carcy B."/>
            <person name="Delbecq S."/>
            <person name="Frutos R."/>
            <person name="Silva J.C."/>
            <person name="Sutton R."/>
            <person name="Krause P.J."/>
            <person name="Mamoun C.B."/>
        </authorList>
    </citation>
    <scope>NUCLEOTIDE SEQUENCE [LARGE SCALE GENOMIC DNA]</scope>
    <source>
        <strain evidence="1 2">RI</strain>
    </source>
</reference>
<dbReference type="OrthoDB" id="5673at2759"/>
<dbReference type="RefSeq" id="XP_012650078.1">
    <property type="nucleotide sequence ID" value="XM_012794624.1"/>
</dbReference>
<proteinExistence type="predicted"/>
<dbReference type="SUPFAM" id="SSF160909">
    <property type="entry name" value="ATP12-like"/>
    <property type="match status" value="1"/>
</dbReference>
<evidence type="ECO:0008006" key="3">
    <source>
        <dbReference type="Google" id="ProtNLM"/>
    </source>
</evidence>
<protein>
    <recommendedName>
        <fullName evidence="3">ATP synthase mitochondrial F1 complex assembly factor 2</fullName>
    </recommendedName>
</protein>
<dbReference type="InterPro" id="IPR023335">
    <property type="entry name" value="ATP12_ortho_dom_sf"/>
</dbReference>
<dbReference type="Gene3D" id="1.10.3580.10">
    <property type="entry name" value="ATP12 ATPase"/>
    <property type="match status" value="1"/>
</dbReference>
<dbReference type="GeneID" id="24426122"/>
<dbReference type="KEGG" id="bmic:BmR1_04g07395"/>
<dbReference type="PANTHER" id="PTHR21013">
    <property type="entry name" value="ATP SYNTHASE MITOCHONDRIAL F1 COMPLEX ASSEMBLY FACTOR 2/ATP12 PROTEIN, MITOCHONDRIAL PRECURSOR"/>
    <property type="match status" value="1"/>
</dbReference>
<reference evidence="1 2" key="1">
    <citation type="journal article" date="2012" name="Nucleic Acids Res.">
        <title>Sequencing of the smallest Apicomplexan genome from the human pathogen Babesia microti.</title>
        <authorList>
            <person name="Cornillot E."/>
            <person name="Hadj-Kaddour K."/>
            <person name="Dassouli A."/>
            <person name="Noel B."/>
            <person name="Ranwez V."/>
            <person name="Vacherie B."/>
            <person name="Augagneur Y."/>
            <person name="Bres V."/>
            <person name="Duclos A."/>
            <person name="Randazzo S."/>
            <person name="Carcy B."/>
            <person name="Debierre-Grockiego F."/>
            <person name="Delbecq S."/>
            <person name="Moubri-Menage K."/>
            <person name="Shams-Eldin H."/>
            <person name="Usmani-Brown S."/>
            <person name="Bringaud F."/>
            <person name="Wincker P."/>
            <person name="Vivares C.P."/>
            <person name="Schwarz R.T."/>
            <person name="Schetters T.P."/>
            <person name="Krause P.J."/>
            <person name="Gorenflot A."/>
            <person name="Berry V."/>
            <person name="Barbe V."/>
            <person name="Ben Mamoun C."/>
        </authorList>
    </citation>
    <scope>NUCLEOTIDE SEQUENCE [LARGE SCALE GENOMIC DNA]</scope>
    <source>
        <strain evidence="1 2">RI</strain>
    </source>
</reference>
<dbReference type="Proteomes" id="UP000002899">
    <property type="component" value="Chromosome IV"/>
</dbReference>
<name>I7JDA0_BABMR</name>
<dbReference type="VEuPathDB" id="PiroplasmaDB:BmR1_04g07395"/>
<gene>
    <name evidence="1" type="ORF">BmR1_04g07395</name>
</gene>
<organism evidence="1 2">
    <name type="scientific">Babesia microti (strain RI)</name>
    <dbReference type="NCBI Taxonomy" id="1133968"/>
    <lineage>
        <taxon>Eukaryota</taxon>
        <taxon>Sar</taxon>
        <taxon>Alveolata</taxon>
        <taxon>Apicomplexa</taxon>
        <taxon>Aconoidasida</taxon>
        <taxon>Piroplasmida</taxon>
        <taxon>Babesiidae</taxon>
        <taxon>Babesia</taxon>
    </lineage>
</organism>
<dbReference type="Pfam" id="PF07542">
    <property type="entry name" value="ATP12"/>
    <property type="match status" value="1"/>
</dbReference>
<dbReference type="InterPro" id="IPR011419">
    <property type="entry name" value="ATP12_ATP_synth-F1-assembly"/>
</dbReference>
<dbReference type="GO" id="GO:0005739">
    <property type="term" value="C:mitochondrion"/>
    <property type="evidence" value="ECO:0007669"/>
    <property type="project" value="TreeGrafter"/>
</dbReference>
<evidence type="ECO:0000313" key="2">
    <source>
        <dbReference type="Proteomes" id="UP000002899"/>
    </source>
</evidence>